<name>A0A271IY80_9BACT</name>
<proteinExistence type="predicted"/>
<dbReference type="EMBL" id="MQWD01000001">
    <property type="protein sequence ID" value="PAP75918.1"/>
    <property type="molecule type" value="Genomic_DNA"/>
</dbReference>
<comment type="caution">
    <text evidence="1">The sequence shown here is derived from an EMBL/GenBank/DDBJ whole genome shotgun (WGS) entry which is preliminary data.</text>
</comment>
<sequence>MIAAVPEERAALVVGTGPLAETIAARLAAVAHVAVGATDPAGSAQALAEVERVVSLYGRAEALALAVGRDVPALVRGARELLPDGHAVVLVEPPPIQDLDAVAEATASGTTLVRICRAAAANGPRRRALDGGRVLWTVEIEATPTWAGARGGSTADVAAARQVRELLFPVRAAA</sequence>
<evidence type="ECO:0000313" key="1">
    <source>
        <dbReference type="EMBL" id="PAP75918.1"/>
    </source>
</evidence>
<evidence type="ECO:0000313" key="2">
    <source>
        <dbReference type="Proteomes" id="UP000216339"/>
    </source>
</evidence>
<dbReference type="RefSeq" id="WP_095509560.1">
    <property type="nucleotide sequence ID" value="NZ_MQWD01000001.1"/>
</dbReference>
<reference evidence="1 2" key="1">
    <citation type="submission" date="2016-11" db="EMBL/GenBank/DDBJ databases">
        <title>Study of marine rhodopsin-containing bacteria.</title>
        <authorList>
            <person name="Yoshizawa S."/>
            <person name="Kumagai Y."/>
            <person name="Kogure K."/>
        </authorList>
    </citation>
    <scope>NUCLEOTIDE SEQUENCE [LARGE SCALE GENOMIC DNA]</scope>
    <source>
        <strain evidence="1 2">SAORIC-28</strain>
    </source>
</reference>
<accession>A0A271IY80</accession>
<protein>
    <submittedName>
        <fullName evidence="1">Uncharacterized protein</fullName>
    </submittedName>
</protein>
<gene>
    <name evidence="1" type="ORF">BSZ37_05420</name>
</gene>
<organism evidence="1 2">
    <name type="scientific">Rubrivirga marina</name>
    <dbReference type="NCBI Taxonomy" id="1196024"/>
    <lineage>
        <taxon>Bacteria</taxon>
        <taxon>Pseudomonadati</taxon>
        <taxon>Rhodothermota</taxon>
        <taxon>Rhodothermia</taxon>
        <taxon>Rhodothermales</taxon>
        <taxon>Rubricoccaceae</taxon>
        <taxon>Rubrivirga</taxon>
    </lineage>
</organism>
<dbReference type="Proteomes" id="UP000216339">
    <property type="component" value="Unassembled WGS sequence"/>
</dbReference>
<keyword evidence="2" id="KW-1185">Reference proteome</keyword>
<dbReference type="AlphaFoldDB" id="A0A271IY80"/>